<sequence length="54" mass="6212">MCAPPIGSPGKRRWHTRSLRSLIDYRGRRRRHRLQICASGLPVCSMYLVSFPDG</sequence>
<gene>
    <name evidence="1" type="ORF">BDY21DRAFT_349255</name>
</gene>
<organism evidence="1 2">
    <name type="scientific">Lineolata rhizophorae</name>
    <dbReference type="NCBI Taxonomy" id="578093"/>
    <lineage>
        <taxon>Eukaryota</taxon>
        <taxon>Fungi</taxon>
        <taxon>Dikarya</taxon>
        <taxon>Ascomycota</taxon>
        <taxon>Pezizomycotina</taxon>
        <taxon>Dothideomycetes</taxon>
        <taxon>Dothideomycetes incertae sedis</taxon>
        <taxon>Lineolatales</taxon>
        <taxon>Lineolataceae</taxon>
        <taxon>Lineolata</taxon>
    </lineage>
</organism>
<evidence type="ECO:0000313" key="2">
    <source>
        <dbReference type="Proteomes" id="UP000799766"/>
    </source>
</evidence>
<protein>
    <submittedName>
        <fullName evidence="1">Uncharacterized protein</fullName>
    </submittedName>
</protein>
<name>A0A6A6NWM8_9PEZI</name>
<dbReference type="EMBL" id="MU001685">
    <property type="protein sequence ID" value="KAF2455968.1"/>
    <property type="molecule type" value="Genomic_DNA"/>
</dbReference>
<evidence type="ECO:0000313" key="1">
    <source>
        <dbReference type="EMBL" id="KAF2455968.1"/>
    </source>
</evidence>
<proteinExistence type="predicted"/>
<dbReference type="Proteomes" id="UP000799766">
    <property type="component" value="Unassembled WGS sequence"/>
</dbReference>
<reference evidence="1" key="1">
    <citation type="journal article" date="2020" name="Stud. Mycol.">
        <title>101 Dothideomycetes genomes: a test case for predicting lifestyles and emergence of pathogens.</title>
        <authorList>
            <person name="Haridas S."/>
            <person name="Albert R."/>
            <person name="Binder M."/>
            <person name="Bloem J."/>
            <person name="Labutti K."/>
            <person name="Salamov A."/>
            <person name="Andreopoulos B."/>
            <person name="Baker S."/>
            <person name="Barry K."/>
            <person name="Bills G."/>
            <person name="Bluhm B."/>
            <person name="Cannon C."/>
            <person name="Castanera R."/>
            <person name="Culley D."/>
            <person name="Daum C."/>
            <person name="Ezra D."/>
            <person name="Gonzalez J."/>
            <person name="Henrissat B."/>
            <person name="Kuo A."/>
            <person name="Liang C."/>
            <person name="Lipzen A."/>
            <person name="Lutzoni F."/>
            <person name="Magnuson J."/>
            <person name="Mondo S."/>
            <person name="Nolan M."/>
            <person name="Ohm R."/>
            <person name="Pangilinan J."/>
            <person name="Park H.-J."/>
            <person name="Ramirez L."/>
            <person name="Alfaro M."/>
            <person name="Sun H."/>
            <person name="Tritt A."/>
            <person name="Yoshinaga Y."/>
            <person name="Zwiers L.-H."/>
            <person name="Turgeon B."/>
            <person name="Goodwin S."/>
            <person name="Spatafora J."/>
            <person name="Crous P."/>
            <person name="Grigoriev I."/>
        </authorList>
    </citation>
    <scope>NUCLEOTIDE SEQUENCE</scope>
    <source>
        <strain evidence="1">ATCC 16933</strain>
    </source>
</reference>
<dbReference type="AlphaFoldDB" id="A0A6A6NWM8"/>
<accession>A0A6A6NWM8</accession>
<keyword evidence="2" id="KW-1185">Reference proteome</keyword>